<sequence>MNTNEEIVCGFDSLRDFVGRALKAVRMARLTRLELSKALRLDFGLSQATEQWILIVEDAKFHLLFEEFEILCKALSFSPEEVLLYARELKEKNAG</sequence>
<comment type="caution">
    <text evidence="1">The sequence shown here is derived from an EMBL/GenBank/DDBJ whole genome shotgun (WGS) entry which is preliminary data.</text>
</comment>
<evidence type="ECO:0000313" key="2">
    <source>
        <dbReference type="Proteomes" id="UP000178650"/>
    </source>
</evidence>
<reference evidence="1 2" key="1">
    <citation type="journal article" date="2016" name="Nat. Commun.">
        <title>Thousands of microbial genomes shed light on interconnected biogeochemical processes in an aquifer system.</title>
        <authorList>
            <person name="Anantharaman K."/>
            <person name="Brown C.T."/>
            <person name="Hug L.A."/>
            <person name="Sharon I."/>
            <person name="Castelle C.J."/>
            <person name="Probst A.J."/>
            <person name="Thomas B.C."/>
            <person name="Singh A."/>
            <person name="Wilkins M.J."/>
            <person name="Karaoz U."/>
            <person name="Brodie E.L."/>
            <person name="Williams K.H."/>
            <person name="Hubbard S.S."/>
            <person name="Banfield J.F."/>
        </authorList>
    </citation>
    <scope>NUCLEOTIDE SEQUENCE [LARGE SCALE GENOMIC DNA]</scope>
</reference>
<name>A0A1G2IWM0_9BACT</name>
<evidence type="ECO:0000313" key="1">
    <source>
        <dbReference type="EMBL" id="OGZ79244.1"/>
    </source>
</evidence>
<dbReference type="AlphaFoldDB" id="A0A1G2IWM0"/>
<protein>
    <submittedName>
        <fullName evidence="1">Uncharacterized protein</fullName>
    </submittedName>
</protein>
<gene>
    <name evidence="1" type="ORF">A2358_03215</name>
</gene>
<dbReference type="Proteomes" id="UP000178650">
    <property type="component" value="Unassembled WGS sequence"/>
</dbReference>
<dbReference type="STRING" id="1802223.A2358_03215"/>
<dbReference type="EMBL" id="MHPJ01000006">
    <property type="protein sequence ID" value="OGZ79244.1"/>
    <property type="molecule type" value="Genomic_DNA"/>
</dbReference>
<accession>A0A1G2IWM0</accession>
<organism evidence="1 2">
    <name type="scientific">Candidatus Staskawiczbacteria bacterium RIFOXYB1_FULL_37_44</name>
    <dbReference type="NCBI Taxonomy" id="1802223"/>
    <lineage>
        <taxon>Bacteria</taxon>
        <taxon>Candidatus Staskawicziibacteriota</taxon>
    </lineage>
</organism>
<proteinExistence type="predicted"/>